<name>A0A314KKM8_NICAT</name>
<proteinExistence type="predicted"/>
<gene>
    <name evidence="2" type="ORF">A4A49_16964</name>
</gene>
<comment type="caution">
    <text evidence="2">The sequence shown here is derived from an EMBL/GenBank/DDBJ whole genome shotgun (WGS) entry which is preliminary data.</text>
</comment>
<protein>
    <recommendedName>
        <fullName evidence="4">F-box protein</fullName>
    </recommendedName>
</protein>
<keyword evidence="1" id="KW-0732">Signal</keyword>
<evidence type="ECO:0000256" key="1">
    <source>
        <dbReference type="SAM" id="SignalP"/>
    </source>
</evidence>
<feature type="chain" id="PRO_5016288248" description="F-box protein" evidence="1">
    <location>
        <begin position="17"/>
        <end position="159"/>
    </location>
</feature>
<dbReference type="Proteomes" id="UP000187609">
    <property type="component" value="Unassembled WGS sequence"/>
</dbReference>
<feature type="signal peptide" evidence="1">
    <location>
        <begin position="1"/>
        <end position="16"/>
    </location>
</feature>
<dbReference type="AlphaFoldDB" id="A0A314KKM8"/>
<sequence>MFKLLHVFYCLAQLEAEILTLGTNNSRREIELIHEKFTPLYFARDCLFLNGILYWRSTSFDSSIDYFDFIEEKFDDVPPPEGRNFIHNPEATFWGKLVWYWSYFGNEFKTPYSLISSNEVNKVRMKVTSESVKLVLLEAENSDKPEFVLATASLISTPS</sequence>
<evidence type="ECO:0008006" key="4">
    <source>
        <dbReference type="Google" id="ProtNLM"/>
    </source>
</evidence>
<dbReference type="SMR" id="A0A314KKM8"/>
<dbReference type="EMBL" id="MJEQ01001676">
    <property type="protein sequence ID" value="OIT29827.1"/>
    <property type="molecule type" value="Genomic_DNA"/>
</dbReference>
<keyword evidence="3" id="KW-1185">Reference proteome</keyword>
<reference evidence="2" key="1">
    <citation type="submission" date="2016-11" db="EMBL/GenBank/DDBJ databases">
        <title>The genome of Nicotiana attenuata.</title>
        <authorList>
            <person name="Xu S."/>
            <person name="Brockmoeller T."/>
            <person name="Gaquerel E."/>
            <person name="Navarro A."/>
            <person name="Kuhl H."/>
            <person name="Gase K."/>
            <person name="Ling Z."/>
            <person name="Zhou W."/>
            <person name="Kreitzer C."/>
            <person name="Stanke M."/>
            <person name="Tang H."/>
            <person name="Lyons E."/>
            <person name="Pandey P."/>
            <person name="Pandey S.P."/>
            <person name="Timmermann B."/>
            <person name="Baldwin I.T."/>
        </authorList>
    </citation>
    <scope>NUCLEOTIDE SEQUENCE [LARGE SCALE GENOMIC DNA]</scope>
    <source>
        <strain evidence="2">UT</strain>
    </source>
</reference>
<evidence type="ECO:0000313" key="3">
    <source>
        <dbReference type="Proteomes" id="UP000187609"/>
    </source>
</evidence>
<dbReference type="Gramene" id="OIT29827">
    <property type="protein sequence ID" value="OIT29827"/>
    <property type="gene ID" value="A4A49_16964"/>
</dbReference>
<organism evidence="2 3">
    <name type="scientific">Nicotiana attenuata</name>
    <name type="common">Coyote tobacco</name>
    <dbReference type="NCBI Taxonomy" id="49451"/>
    <lineage>
        <taxon>Eukaryota</taxon>
        <taxon>Viridiplantae</taxon>
        <taxon>Streptophyta</taxon>
        <taxon>Embryophyta</taxon>
        <taxon>Tracheophyta</taxon>
        <taxon>Spermatophyta</taxon>
        <taxon>Magnoliopsida</taxon>
        <taxon>eudicotyledons</taxon>
        <taxon>Gunneridae</taxon>
        <taxon>Pentapetalae</taxon>
        <taxon>asterids</taxon>
        <taxon>lamiids</taxon>
        <taxon>Solanales</taxon>
        <taxon>Solanaceae</taxon>
        <taxon>Nicotianoideae</taxon>
        <taxon>Nicotianeae</taxon>
        <taxon>Nicotiana</taxon>
    </lineage>
</organism>
<accession>A0A314KKM8</accession>
<evidence type="ECO:0000313" key="2">
    <source>
        <dbReference type="EMBL" id="OIT29827.1"/>
    </source>
</evidence>